<organism evidence="2 3">
    <name type="scientific">Sulfidibacter corallicola</name>
    <dbReference type="NCBI Taxonomy" id="2818388"/>
    <lineage>
        <taxon>Bacteria</taxon>
        <taxon>Pseudomonadati</taxon>
        <taxon>Acidobacteriota</taxon>
        <taxon>Holophagae</taxon>
        <taxon>Acanthopleuribacterales</taxon>
        <taxon>Acanthopleuribacteraceae</taxon>
        <taxon>Sulfidibacter</taxon>
    </lineage>
</organism>
<dbReference type="AlphaFoldDB" id="A0A8A4TQ81"/>
<sequence>MIDQILGSSPVLNTNAVSPVGQALGASQNAEANSGSRFDTEDSVTISSAAIEAAGQNEGTLETERRPKEEPVDL</sequence>
<dbReference type="EMBL" id="CP071793">
    <property type="protein sequence ID" value="QTD51242.1"/>
    <property type="molecule type" value="Genomic_DNA"/>
</dbReference>
<feature type="region of interest" description="Disordered" evidence="1">
    <location>
        <begin position="51"/>
        <end position="74"/>
    </location>
</feature>
<evidence type="ECO:0000256" key="1">
    <source>
        <dbReference type="SAM" id="MobiDB-lite"/>
    </source>
</evidence>
<name>A0A8A4TQ81_SULCO</name>
<dbReference type="RefSeq" id="WP_237381373.1">
    <property type="nucleotide sequence ID" value="NZ_CP071793.1"/>
</dbReference>
<gene>
    <name evidence="2" type="ORF">J3U87_02130</name>
</gene>
<proteinExistence type="predicted"/>
<evidence type="ECO:0000313" key="2">
    <source>
        <dbReference type="EMBL" id="QTD51242.1"/>
    </source>
</evidence>
<keyword evidence="3" id="KW-1185">Reference proteome</keyword>
<dbReference type="Proteomes" id="UP000663929">
    <property type="component" value="Chromosome"/>
</dbReference>
<dbReference type="KEGG" id="scor:J3U87_02130"/>
<feature type="compositionally biased region" description="Basic and acidic residues" evidence="1">
    <location>
        <begin position="62"/>
        <end position="74"/>
    </location>
</feature>
<evidence type="ECO:0000313" key="3">
    <source>
        <dbReference type="Proteomes" id="UP000663929"/>
    </source>
</evidence>
<reference evidence="2" key="1">
    <citation type="submission" date="2021-03" db="EMBL/GenBank/DDBJ databases">
        <title>Acanthopleuribacteraceae sp. M133.</title>
        <authorList>
            <person name="Wang G."/>
        </authorList>
    </citation>
    <scope>NUCLEOTIDE SEQUENCE</scope>
    <source>
        <strain evidence="2">M133</strain>
    </source>
</reference>
<protein>
    <submittedName>
        <fullName evidence="2">Uncharacterized protein</fullName>
    </submittedName>
</protein>
<accession>A0A8A4TQ81</accession>